<evidence type="ECO:0000259" key="1">
    <source>
        <dbReference type="Pfam" id="PF05685"/>
    </source>
</evidence>
<comment type="caution">
    <text evidence="2">The sequence shown here is derived from an EMBL/GenBank/DDBJ whole genome shotgun (WGS) entry which is preliminary data.</text>
</comment>
<sequence length="270" mass="30786">MKTSTEFSVSSSAYKKRLGITPDVVELAKKSLLESAKMEEKRKPESSEVIVKEDVSLDDFLDYRKSDLRLPVRLYLRDGKIIINEIPTVIHATVSALFKVFMGRWNYRDLRYGDDTTMILNQNNVKEPDSWVRPVRRPRPPLTQAMDRLGTPYPTMIVEVGHAQSLPDLHWKVELYFDVRTTIQIVLTIKIYEPRVDHTAAMIAALYLFQSTSGLLGRQGLQMFLTYQMNIPATELFDGDPAGVPASAIGGFNLDLWEFQVVIRESFNIA</sequence>
<evidence type="ECO:0000313" key="2">
    <source>
        <dbReference type="EMBL" id="CAG8594433.1"/>
    </source>
</evidence>
<dbReference type="Pfam" id="PF05685">
    <property type="entry name" value="Uma2"/>
    <property type="match status" value="1"/>
</dbReference>
<keyword evidence="3" id="KW-1185">Reference proteome</keyword>
<feature type="domain" description="Putative restriction endonuclease" evidence="1">
    <location>
        <begin position="68"/>
        <end position="197"/>
    </location>
</feature>
<organism evidence="2 3">
    <name type="scientific">Paraglomus brasilianum</name>
    <dbReference type="NCBI Taxonomy" id="144538"/>
    <lineage>
        <taxon>Eukaryota</taxon>
        <taxon>Fungi</taxon>
        <taxon>Fungi incertae sedis</taxon>
        <taxon>Mucoromycota</taxon>
        <taxon>Glomeromycotina</taxon>
        <taxon>Glomeromycetes</taxon>
        <taxon>Paraglomerales</taxon>
        <taxon>Paraglomeraceae</taxon>
        <taxon>Paraglomus</taxon>
    </lineage>
</organism>
<dbReference type="InterPro" id="IPR011335">
    <property type="entry name" value="Restrct_endonuc-II-like"/>
</dbReference>
<protein>
    <submittedName>
        <fullName evidence="2">3061_t:CDS:1</fullName>
    </submittedName>
</protein>
<name>A0A9N9GDB5_9GLOM</name>
<dbReference type="InterPro" id="IPR008538">
    <property type="entry name" value="Uma2"/>
</dbReference>
<dbReference type="AlphaFoldDB" id="A0A9N9GDB5"/>
<dbReference type="SUPFAM" id="SSF52980">
    <property type="entry name" value="Restriction endonuclease-like"/>
    <property type="match status" value="1"/>
</dbReference>
<proteinExistence type="predicted"/>
<dbReference type="GO" id="GO:0006302">
    <property type="term" value="P:double-strand break repair"/>
    <property type="evidence" value="ECO:0007669"/>
    <property type="project" value="UniProtKB-ARBA"/>
</dbReference>
<dbReference type="OrthoDB" id="2307807at2759"/>
<gene>
    <name evidence="2" type="ORF">PBRASI_LOCUS7301</name>
</gene>
<dbReference type="Proteomes" id="UP000789739">
    <property type="component" value="Unassembled WGS sequence"/>
</dbReference>
<accession>A0A9N9GDB5</accession>
<dbReference type="EMBL" id="CAJVPI010001100">
    <property type="protein sequence ID" value="CAG8594433.1"/>
    <property type="molecule type" value="Genomic_DNA"/>
</dbReference>
<evidence type="ECO:0000313" key="3">
    <source>
        <dbReference type="Proteomes" id="UP000789739"/>
    </source>
</evidence>
<reference evidence="2" key="1">
    <citation type="submission" date="2021-06" db="EMBL/GenBank/DDBJ databases">
        <authorList>
            <person name="Kallberg Y."/>
            <person name="Tangrot J."/>
            <person name="Rosling A."/>
        </authorList>
    </citation>
    <scope>NUCLEOTIDE SEQUENCE</scope>
    <source>
        <strain evidence="2">BR232B</strain>
    </source>
</reference>